<feature type="domain" description="VWFA" evidence="1">
    <location>
        <begin position="408"/>
        <end position="577"/>
    </location>
</feature>
<proteinExistence type="predicted"/>
<dbReference type="InterPro" id="IPR051266">
    <property type="entry name" value="CLCR"/>
</dbReference>
<dbReference type="Proteomes" id="UP000010473">
    <property type="component" value="Plasmid pSTA7437.01"/>
</dbReference>
<evidence type="ECO:0000259" key="1">
    <source>
        <dbReference type="PROSITE" id="PS50234"/>
    </source>
</evidence>
<gene>
    <name evidence="2" type="ordered locus">Sta7437_4579</name>
</gene>
<dbReference type="PROSITE" id="PS50234">
    <property type="entry name" value="VWFA"/>
    <property type="match status" value="1"/>
</dbReference>
<dbReference type="OrthoDB" id="517022at2"/>
<dbReference type="InterPro" id="IPR036465">
    <property type="entry name" value="vWFA_dom_sf"/>
</dbReference>
<keyword evidence="2" id="KW-0614">Plasmid</keyword>
<evidence type="ECO:0000313" key="3">
    <source>
        <dbReference type="Proteomes" id="UP000010473"/>
    </source>
</evidence>
<organism evidence="2 3">
    <name type="scientific">Stanieria cyanosphaera (strain ATCC 29371 / PCC 7437)</name>
    <dbReference type="NCBI Taxonomy" id="111780"/>
    <lineage>
        <taxon>Bacteria</taxon>
        <taxon>Bacillati</taxon>
        <taxon>Cyanobacteriota</taxon>
        <taxon>Cyanophyceae</taxon>
        <taxon>Pleurocapsales</taxon>
        <taxon>Dermocarpellaceae</taxon>
        <taxon>Stanieria</taxon>
    </lineage>
</organism>
<evidence type="ECO:0000313" key="2">
    <source>
        <dbReference type="EMBL" id="AFZ38038.1"/>
    </source>
</evidence>
<dbReference type="InterPro" id="IPR002035">
    <property type="entry name" value="VWF_A"/>
</dbReference>
<dbReference type="RefSeq" id="WP_015211947.1">
    <property type="nucleotide sequence ID" value="NC_019765.1"/>
</dbReference>
<dbReference type="Gene3D" id="3.40.50.410">
    <property type="entry name" value="von Willebrand factor, type A domain"/>
    <property type="match status" value="1"/>
</dbReference>
<dbReference type="KEGG" id="scs:Sta7437_4579"/>
<dbReference type="SMART" id="SM00327">
    <property type="entry name" value="VWA"/>
    <property type="match status" value="1"/>
</dbReference>
<dbReference type="HOGENOM" id="CLU_484711_0_0_3"/>
<keyword evidence="3" id="KW-1185">Reference proteome</keyword>
<dbReference type="EMBL" id="CP003654">
    <property type="protein sequence ID" value="AFZ38038.1"/>
    <property type="molecule type" value="Genomic_DNA"/>
</dbReference>
<geneLocation type="plasmid" evidence="2 3">
    <name>pSTA7437.01</name>
</geneLocation>
<dbReference type="SUPFAM" id="SSF53850">
    <property type="entry name" value="Periplasmic binding protein-like II"/>
    <property type="match status" value="1"/>
</dbReference>
<dbReference type="PANTHER" id="PTHR10579">
    <property type="entry name" value="CALCIUM-ACTIVATED CHLORIDE CHANNEL REGULATOR"/>
    <property type="match status" value="1"/>
</dbReference>
<reference evidence="3" key="1">
    <citation type="journal article" date="2013" name="Proc. Natl. Acad. Sci. U.S.A.">
        <title>Improving the coverage of the cyanobacterial phylum using diversity-driven genome sequencing.</title>
        <authorList>
            <person name="Shih P.M."/>
            <person name="Wu D."/>
            <person name="Latifi A."/>
            <person name="Axen S.D."/>
            <person name="Fewer D.P."/>
            <person name="Talla E."/>
            <person name="Calteau A."/>
            <person name="Cai F."/>
            <person name="Tandeau de Marsac N."/>
            <person name="Rippka R."/>
            <person name="Herdman M."/>
            <person name="Sivonen K."/>
            <person name="Coursin T."/>
            <person name="Laurent T."/>
            <person name="Goodwin L."/>
            <person name="Nolan M."/>
            <person name="Davenport K.W."/>
            <person name="Han C.S."/>
            <person name="Rubin E.M."/>
            <person name="Eisen J.A."/>
            <person name="Woyke T."/>
            <person name="Gugger M."/>
            <person name="Kerfeld C.A."/>
        </authorList>
    </citation>
    <scope>NUCLEOTIDE SEQUENCE [LARGE SCALE GENOMIC DNA]</scope>
    <source>
        <strain evidence="3">ATCC 29371 / PCC 7437</strain>
        <plasmid evidence="3">Plasmid pSTA7437.01</plasmid>
    </source>
</reference>
<accession>K9XZT2</accession>
<sequence>MNKKHLKITRWLLYFVVTLLLCLSSLWACSPDTKQVLLSPSDTITQINKLVDNITVNPSPLPEILPISDTPAITEPIPNLENYPVYGAKNTNNVDVIPLEIYSSPEKANPDSSTEDFLIEAVDEFNAQNQTIDGQKIEVSIRSIPSGAGARLIAAGATKPNAYSPSNSLWLSMLQAQGIDFKTIAPQLVPNTAGLVLSESAYQKLAKDGEVTFDRVLDGILAGNLTVGYANPYESSTAINLLYSTFWRGAGHHLDGKPLTKSDLNSQPVNSVFETFQNRVLVTTTTTLDLLEIYQREPDKLDAFPLEYQNYLNLKQQPEFKNLHFVSFGVAHDNPLVTFSWNSPEQEAALTKFTQFVLSTKMQQLATKDSFVPVQNAATDSPPQPNGEILLAAQKYWKQRKDLGRTVYMELVVDVSGSLEGEPINSLKEALRVATTEINPGNEIGLISFADTPTRIVDLNAFDQNQQQRLLAGIDSLQAVGSTAIYDGLVVGLADLLAKKERDPNGIFYLLLLSDGDRTTGLEFDRIRDVVANAGVRILPIAYGEVNYQELEAIAAFSETTVKDGNPDNVKELMHQIFQTQM</sequence>
<protein>
    <submittedName>
        <fullName evidence="2">von Willebrand factor type A</fullName>
    </submittedName>
</protein>
<dbReference type="PANTHER" id="PTHR10579:SF43">
    <property type="entry name" value="ZINC FINGER (C3HC4-TYPE RING FINGER) FAMILY PROTEIN"/>
    <property type="match status" value="1"/>
</dbReference>
<dbReference type="SUPFAM" id="SSF53300">
    <property type="entry name" value="vWA-like"/>
    <property type="match status" value="1"/>
</dbReference>
<dbReference type="Pfam" id="PF00092">
    <property type="entry name" value="VWA"/>
    <property type="match status" value="1"/>
</dbReference>
<dbReference type="AlphaFoldDB" id="K9XZT2"/>
<name>K9XZT2_STAC7</name>